<dbReference type="SUPFAM" id="SSF50447">
    <property type="entry name" value="Translation proteins"/>
    <property type="match status" value="1"/>
</dbReference>
<evidence type="ECO:0000256" key="1">
    <source>
        <dbReference type="ARBA" id="ARBA00004496"/>
    </source>
</evidence>
<sequence>MSSARNVCIIAHVDHGKTTVADSLLASNGIVSSRLAGLGLRYMDSREDEQDRGITMKASCIALAYQADGGSPRHEINLIDSPGHVDFSSEVSAAVRLADGALVVVDVVEGVCVQTHAVIKQAWEENVRPVLVLNKIDRLILDLQFSPHEAWEHIKQVVQSVNAITGHLYAGAVLEAQGTFVSDQQPSTSTPADDDAMESAEGIAAERECLVQEVQFAPEKGNVVFASAMHGWAFDLKVFAQLYAKKLGIREHLLQQTLWGEFFFHPKAKKIMRSSLGGKLKPMFVQFVLQTIWQVYGATFITPDETQRSKIISTLCLSVPAKELGHPDPLVQLRGIMGQWLPLGRTLLRVVTEQLPTAAQAQAHRLAQLCPELKTAQELQPAQTDVEGYASFHANEHLGAPQPGALPALADTSDPETEETGRMQLLSKLRRGFEHCESTGPLILYVAKVVCTHGVAGAHVGDAFIGFVRVFCGTLRPSEASVLHVCGPRSESKHQGGRGLPVNQLRVYKLMGRDLVTVEYAEAGSICGVGGLGPGLFKGATLSTELRCPPLARMSSEAAPIVQVAVEPTQLANLPQLERGLRMLAMADPSVEVAQLETGEHVLRTCGEVHLERCLVDLRTAFAVGAELVVSPPMVSVLETVAPGGCGRARASVANKLVVNVRAQPLAVELAEVLTANRAAFRFSLQQGICWLGGTNETSSELQGLSLLSALQCLSETMGACGNQWVQLTPLAAAPVESCDNLLLCSAEATAILHNREGRALLASLISGFQLAAYNGPLCEERMKGVAFVLESLDLQIEDDEISSGQLAGQSITAMRDACRSAFLASGTRVLEPVYLCELQTTQDIMGKTYGVLSRRRARVLAEEMREGTPIFTIRAYLPVAESFGFAGELRKTTSGAAHPQLVFSHFEAMQQDPLFVITTEADQEALDDGTLPSVNVARGVMNDIRRRKGLLVDEDRVVQSATKQRTLAKKK</sequence>
<dbReference type="Pfam" id="PF00009">
    <property type="entry name" value="GTP_EFTU"/>
    <property type="match status" value="1"/>
</dbReference>
<keyword evidence="4" id="KW-0547">Nucleotide-binding</keyword>
<dbReference type="InterPro" id="IPR009000">
    <property type="entry name" value="Transl_B-barrel_sf"/>
</dbReference>
<dbReference type="NCBIfam" id="TIGR00231">
    <property type="entry name" value="small_GTP"/>
    <property type="match status" value="1"/>
</dbReference>
<comment type="caution">
    <text evidence="11">The sequence shown here is derived from an EMBL/GenBank/DDBJ whole genome shotgun (WGS) entry which is preliminary data.</text>
</comment>
<dbReference type="InterPro" id="IPR020568">
    <property type="entry name" value="Ribosomal_Su5_D2-typ_SF"/>
</dbReference>
<evidence type="ECO:0000259" key="10">
    <source>
        <dbReference type="PROSITE" id="PS51722"/>
    </source>
</evidence>
<dbReference type="EMBL" id="JBGBPQ010000024">
    <property type="protein sequence ID" value="KAL1500054.1"/>
    <property type="molecule type" value="Genomic_DNA"/>
</dbReference>
<dbReference type="FunFam" id="3.40.50.300:FF:000746">
    <property type="entry name" value="Ribosome assembly protein 1"/>
    <property type="match status" value="1"/>
</dbReference>
<evidence type="ECO:0000256" key="7">
    <source>
        <dbReference type="ARBA" id="ARBA00048548"/>
    </source>
</evidence>
<dbReference type="InterPro" id="IPR035647">
    <property type="entry name" value="EFG_III/V"/>
</dbReference>
<gene>
    <name evidence="11" type="ORF">AB1Y20_012724</name>
    <name evidence="12" type="ORF">AB1Y20_012731</name>
</gene>
<accession>A0AB34IK67</accession>
<evidence type="ECO:0000256" key="4">
    <source>
        <dbReference type="ARBA" id="ARBA00022741"/>
    </source>
</evidence>
<dbReference type="SMART" id="SM00838">
    <property type="entry name" value="EFG_C"/>
    <property type="match status" value="1"/>
</dbReference>
<keyword evidence="6" id="KW-0342">GTP-binding</keyword>
<dbReference type="EMBL" id="JBGBPQ010000024">
    <property type="protein sequence ID" value="KAL1500047.1"/>
    <property type="molecule type" value="Genomic_DNA"/>
</dbReference>
<dbReference type="Pfam" id="PF14492">
    <property type="entry name" value="EFG_III"/>
    <property type="match status" value="1"/>
</dbReference>
<dbReference type="PROSITE" id="PS51722">
    <property type="entry name" value="G_TR_2"/>
    <property type="match status" value="1"/>
</dbReference>
<dbReference type="InterPro" id="IPR005225">
    <property type="entry name" value="Small_GTP-bd"/>
</dbReference>
<protein>
    <recommendedName>
        <fullName evidence="8">Ribosome assembly protein 1</fullName>
    </recommendedName>
    <alternativeName>
        <fullName evidence="9">Elongation factor-like 1</fullName>
    </alternativeName>
</protein>
<dbReference type="AlphaFoldDB" id="A0AB34IK67"/>
<evidence type="ECO:0000256" key="6">
    <source>
        <dbReference type="ARBA" id="ARBA00023134"/>
    </source>
</evidence>
<dbReference type="Gene3D" id="3.40.50.300">
    <property type="entry name" value="P-loop containing nucleotide triphosphate hydrolases"/>
    <property type="match status" value="1"/>
</dbReference>
<name>A0AB34IK67_PRYPA</name>
<dbReference type="PANTHER" id="PTHR42908:SF3">
    <property type="entry name" value="ELONGATION FACTOR-LIKE GTPASE 1"/>
    <property type="match status" value="1"/>
</dbReference>
<dbReference type="Gene3D" id="3.30.70.870">
    <property type="entry name" value="Elongation Factor G (Translational Gtpase), domain 3"/>
    <property type="match status" value="1"/>
</dbReference>
<dbReference type="Gene3D" id="3.30.230.10">
    <property type="match status" value="1"/>
</dbReference>
<dbReference type="GO" id="GO:0043022">
    <property type="term" value="F:ribosome binding"/>
    <property type="evidence" value="ECO:0007669"/>
    <property type="project" value="TreeGrafter"/>
</dbReference>
<evidence type="ECO:0000256" key="8">
    <source>
        <dbReference type="ARBA" id="ARBA00068031"/>
    </source>
</evidence>
<dbReference type="InterPro" id="IPR000640">
    <property type="entry name" value="EFG_V-like"/>
</dbReference>
<dbReference type="SUPFAM" id="SSF54211">
    <property type="entry name" value="Ribosomal protein S5 domain 2-like"/>
    <property type="match status" value="1"/>
</dbReference>
<dbReference type="PRINTS" id="PR00315">
    <property type="entry name" value="ELONGATNFCT"/>
</dbReference>
<dbReference type="Gene3D" id="3.30.70.240">
    <property type="match status" value="1"/>
</dbReference>
<keyword evidence="3" id="KW-0690">Ribosome biogenesis</keyword>
<dbReference type="GO" id="GO:0042256">
    <property type="term" value="P:cytosolic ribosome assembly"/>
    <property type="evidence" value="ECO:0007669"/>
    <property type="project" value="TreeGrafter"/>
</dbReference>
<comment type="catalytic activity">
    <reaction evidence="7">
        <text>GTP + H2O = GDP + phosphate + H(+)</text>
        <dbReference type="Rhea" id="RHEA:19669"/>
        <dbReference type="ChEBI" id="CHEBI:15377"/>
        <dbReference type="ChEBI" id="CHEBI:15378"/>
        <dbReference type="ChEBI" id="CHEBI:37565"/>
        <dbReference type="ChEBI" id="CHEBI:43474"/>
        <dbReference type="ChEBI" id="CHEBI:58189"/>
    </reaction>
</comment>
<evidence type="ECO:0000313" key="13">
    <source>
        <dbReference type="Proteomes" id="UP001515480"/>
    </source>
</evidence>
<dbReference type="SUPFAM" id="SSF52540">
    <property type="entry name" value="P-loop containing nucleoside triphosphate hydrolases"/>
    <property type="match status" value="1"/>
</dbReference>
<dbReference type="FunFam" id="3.30.70.240:FF:000006">
    <property type="entry name" value="Elongation factor like GTPase 1"/>
    <property type="match status" value="1"/>
</dbReference>
<dbReference type="CDD" id="cd04096">
    <property type="entry name" value="eEF2_snRNP_like_C"/>
    <property type="match status" value="1"/>
</dbReference>
<dbReference type="InterPro" id="IPR027417">
    <property type="entry name" value="P-loop_NTPase"/>
</dbReference>
<organism evidence="11 13">
    <name type="scientific">Prymnesium parvum</name>
    <name type="common">Toxic golden alga</name>
    <dbReference type="NCBI Taxonomy" id="97485"/>
    <lineage>
        <taxon>Eukaryota</taxon>
        <taxon>Haptista</taxon>
        <taxon>Haptophyta</taxon>
        <taxon>Prymnesiophyceae</taxon>
        <taxon>Prymnesiales</taxon>
        <taxon>Prymnesiaceae</taxon>
        <taxon>Prymnesium</taxon>
    </lineage>
</organism>
<keyword evidence="5" id="KW-0378">Hydrolase</keyword>
<evidence type="ECO:0000256" key="5">
    <source>
        <dbReference type="ARBA" id="ARBA00022801"/>
    </source>
</evidence>
<dbReference type="Gene3D" id="3.90.1430.10">
    <property type="entry name" value="Yeast translation eEF2 (G' domain)"/>
    <property type="match status" value="1"/>
</dbReference>
<evidence type="ECO:0000256" key="9">
    <source>
        <dbReference type="ARBA" id="ARBA00081809"/>
    </source>
</evidence>
<dbReference type="FunFam" id="3.30.70.870:FF:000002">
    <property type="entry name" value="Translation elongation factor 2"/>
    <property type="match status" value="1"/>
</dbReference>
<proteinExistence type="predicted"/>
<evidence type="ECO:0000313" key="12">
    <source>
        <dbReference type="EMBL" id="KAL1500054.1"/>
    </source>
</evidence>
<keyword evidence="13" id="KW-1185">Reference proteome</keyword>
<dbReference type="Pfam" id="PF00679">
    <property type="entry name" value="EFG_C"/>
    <property type="match status" value="1"/>
</dbReference>
<dbReference type="GO" id="GO:1990904">
    <property type="term" value="C:ribonucleoprotein complex"/>
    <property type="evidence" value="ECO:0007669"/>
    <property type="project" value="TreeGrafter"/>
</dbReference>
<feature type="domain" description="Tr-type G" evidence="10">
    <location>
        <begin position="2"/>
        <end position="219"/>
    </location>
</feature>
<evidence type="ECO:0000256" key="3">
    <source>
        <dbReference type="ARBA" id="ARBA00022517"/>
    </source>
</evidence>
<comment type="subcellular location">
    <subcellularLocation>
        <location evidence="1">Cytoplasm</location>
    </subcellularLocation>
</comment>
<evidence type="ECO:0000256" key="2">
    <source>
        <dbReference type="ARBA" id="ARBA00022490"/>
    </source>
</evidence>
<dbReference type="SUPFAM" id="SSF54980">
    <property type="entry name" value="EF-G C-terminal domain-like"/>
    <property type="match status" value="2"/>
</dbReference>
<evidence type="ECO:0000313" key="11">
    <source>
        <dbReference type="EMBL" id="KAL1500047.1"/>
    </source>
</evidence>
<dbReference type="GO" id="GO:0003924">
    <property type="term" value="F:GTPase activity"/>
    <property type="evidence" value="ECO:0007669"/>
    <property type="project" value="InterPro"/>
</dbReference>
<dbReference type="Gene3D" id="2.40.30.10">
    <property type="entry name" value="Translation factors"/>
    <property type="match status" value="1"/>
</dbReference>
<dbReference type="InterPro" id="IPR041095">
    <property type="entry name" value="EFG_II"/>
</dbReference>
<keyword evidence="2" id="KW-0963">Cytoplasm</keyword>
<dbReference type="InterPro" id="IPR000795">
    <property type="entry name" value="T_Tr_GTP-bd_dom"/>
</dbReference>
<dbReference type="GO" id="GO:0005829">
    <property type="term" value="C:cytosol"/>
    <property type="evidence" value="ECO:0007669"/>
    <property type="project" value="TreeGrafter"/>
</dbReference>
<dbReference type="InterPro" id="IPR014721">
    <property type="entry name" value="Ribsml_uS5_D2-typ_fold_subgr"/>
</dbReference>
<reference evidence="11 13" key="1">
    <citation type="journal article" date="2024" name="Science">
        <title>Giant polyketide synthase enzymes in the biosynthesis of giant marine polyether toxins.</title>
        <authorList>
            <person name="Fallon T.R."/>
            <person name="Shende V.V."/>
            <person name="Wierzbicki I.H."/>
            <person name="Pendleton A.L."/>
            <person name="Watervoot N.F."/>
            <person name="Auber R.P."/>
            <person name="Gonzalez D.J."/>
            <person name="Wisecaver J.H."/>
            <person name="Moore B.S."/>
        </authorList>
    </citation>
    <scope>NUCLEOTIDE SEQUENCE [LARGE SCALE GENOMIC DNA]</scope>
    <source>
        <strain evidence="11 13">12B1</strain>
    </source>
</reference>
<dbReference type="GO" id="GO:0005525">
    <property type="term" value="F:GTP binding"/>
    <property type="evidence" value="ECO:0007669"/>
    <property type="project" value="UniProtKB-KW"/>
</dbReference>
<dbReference type="PANTHER" id="PTHR42908">
    <property type="entry name" value="TRANSLATION ELONGATION FACTOR-RELATED"/>
    <property type="match status" value="1"/>
</dbReference>
<dbReference type="Proteomes" id="UP001515480">
    <property type="component" value="Unassembled WGS sequence"/>
</dbReference>